<protein>
    <submittedName>
        <fullName evidence="2">Uncharacterized protein</fullName>
    </submittedName>
</protein>
<evidence type="ECO:0000313" key="2">
    <source>
        <dbReference type="EMBL" id="KAG6494158.1"/>
    </source>
</evidence>
<proteinExistence type="predicted"/>
<accession>A0A8J5FQV0</accession>
<dbReference type="AlphaFoldDB" id="A0A8J5FQV0"/>
<dbReference type="Proteomes" id="UP000734854">
    <property type="component" value="Unassembled WGS sequence"/>
</dbReference>
<sequence>MMRFSLWLFNKQMYVTPPDTDVYSILKVFATMPQKYIRCAKSNFGSYNVTEPPIDAPRDPLYKTEREIMKGSDKVPFIQSRWLKLTGDEHERVIQPTSAEYDPSRGSEVKPELLTIGIMTPRYSKIEFPTYSGEGDPLSWVKRMEAVLPSRWGLLHTNWGGTTTNLNTSSGGPPLAKTMTPDISKEIPLVSFFKRLTRAEMAERRDNESDDDKEGEDEGEVNSEISLHAISGGIPRFRA</sequence>
<dbReference type="InterPro" id="IPR044710">
    <property type="entry name" value="PTAC6"/>
</dbReference>
<gene>
    <name evidence="2" type="ORF">ZIOFF_049177</name>
</gene>
<feature type="compositionally biased region" description="Acidic residues" evidence="1">
    <location>
        <begin position="208"/>
        <end position="221"/>
    </location>
</feature>
<organism evidence="2 3">
    <name type="scientific">Zingiber officinale</name>
    <name type="common">Ginger</name>
    <name type="synonym">Amomum zingiber</name>
    <dbReference type="NCBI Taxonomy" id="94328"/>
    <lineage>
        <taxon>Eukaryota</taxon>
        <taxon>Viridiplantae</taxon>
        <taxon>Streptophyta</taxon>
        <taxon>Embryophyta</taxon>
        <taxon>Tracheophyta</taxon>
        <taxon>Spermatophyta</taxon>
        <taxon>Magnoliopsida</taxon>
        <taxon>Liliopsida</taxon>
        <taxon>Zingiberales</taxon>
        <taxon>Zingiberaceae</taxon>
        <taxon>Zingiber</taxon>
    </lineage>
</organism>
<dbReference type="EMBL" id="JACMSC010000013">
    <property type="protein sequence ID" value="KAG6494158.1"/>
    <property type="molecule type" value="Genomic_DNA"/>
</dbReference>
<feature type="region of interest" description="Disordered" evidence="1">
    <location>
        <begin position="201"/>
        <end position="239"/>
    </location>
</feature>
<keyword evidence="3" id="KW-1185">Reference proteome</keyword>
<dbReference type="PANTHER" id="PTHR35994:SF1">
    <property type="entry name" value="PLASTID TRANSCRIPTIONALLY ACTIVE PROTEIN 6, CHLOROPLASTIC"/>
    <property type="match status" value="1"/>
</dbReference>
<comment type="caution">
    <text evidence="2">The sequence shown here is derived from an EMBL/GenBank/DDBJ whole genome shotgun (WGS) entry which is preliminary data.</text>
</comment>
<evidence type="ECO:0000313" key="3">
    <source>
        <dbReference type="Proteomes" id="UP000734854"/>
    </source>
</evidence>
<name>A0A8J5FQV0_ZINOF</name>
<dbReference type="GO" id="GO:0000427">
    <property type="term" value="C:plastid-encoded plastid RNA polymerase complex"/>
    <property type="evidence" value="ECO:0007669"/>
    <property type="project" value="InterPro"/>
</dbReference>
<evidence type="ECO:0000256" key="1">
    <source>
        <dbReference type="SAM" id="MobiDB-lite"/>
    </source>
</evidence>
<dbReference type="PANTHER" id="PTHR35994">
    <property type="entry name" value="EXPRESSED PROTEIN"/>
    <property type="match status" value="1"/>
</dbReference>
<reference evidence="2 3" key="1">
    <citation type="submission" date="2020-08" db="EMBL/GenBank/DDBJ databases">
        <title>Plant Genome Project.</title>
        <authorList>
            <person name="Zhang R.-G."/>
        </authorList>
    </citation>
    <scope>NUCLEOTIDE SEQUENCE [LARGE SCALE GENOMIC DNA]</scope>
    <source>
        <tissue evidence="2">Rhizome</tissue>
    </source>
</reference>